<accession>A0A1Y4LAD4</accession>
<evidence type="ECO:0000313" key="2">
    <source>
        <dbReference type="Proteomes" id="UP000195897"/>
    </source>
</evidence>
<protein>
    <recommendedName>
        <fullName evidence="3">Cytidylate kinase</fullName>
    </recommendedName>
</protein>
<reference evidence="2" key="1">
    <citation type="submission" date="2017-04" db="EMBL/GenBank/DDBJ databases">
        <title>Function of individual gut microbiota members based on whole genome sequencing of pure cultures obtained from chicken caecum.</title>
        <authorList>
            <person name="Medvecky M."/>
            <person name="Cejkova D."/>
            <person name="Polansky O."/>
            <person name="Karasova D."/>
            <person name="Kubasova T."/>
            <person name="Cizek A."/>
            <person name="Rychlik I."/>
        </authorList>
    </citation>
    <scope>NUCLEOTIDE SEQUENCE [LARGE SCALE GENOMIC DNA]</scope>
    <source>
        <strain evidence="2">An180</strain>
    </source>
</reference>
<dbReference type="Pfam" id="PF13189">
    <property type="entry name" value="Cytidylate_kin2"/>
    <property type="match status" value="1"/>
</dbReference>
<dbReference type="Gene3D" id="3.40.50.300">
    <property type="entry name" value="P-loop containing nucleotide triphosphate hydrolases"/>
    <property type="match status" value="1"/>
</dbReference>
<dbReference type="RefSeq" id="WP_087372645.1">
    <property type="nucleotide sequence ID" value="NZ_NFKK01000007.1"/>
</dbReference>
<dbReference type="InterPro" id="IPR027417">
    <property type="entry name" value="P-loop_NTPase"/>
</dbReference>
<dbReference type="SUPFAM" id="SSF52540">
    <property type="entry name" value="P-loop containing nucleoside triphosphate hydrolases"/>
    <property type="match status" value="1"/>
</dbReference>
<evidence type="ECO:0008006" key="3">
    <source>
        <dbReference type="Google" id="ProtNLM"/>
    </source>
</evidence>
<evidence type="ECO:0000313" key="1">
    <source>
        <dbReference type="EMBL" id="OUP52860.1"/>
    </source>
</evidence>
<proteinExistence type="predicted"/>
<comment type="caution">
    <text evidence="1">The sequence shown here is derived from an EMBL/GenBank/DDBJ whole genome shotgun (WGS) entry which is preliminary data.</text>
</comment>
<sequence>MANNLIITIGRQYGSGGREIGRKLALRLGIPFYDRELISRAAKKSGFSEDLFEQLDKRATNSLLYSLTMFGSTGLNGMSLTDQLFLAQANIIREIADSGSAVLVGRCADHVLREYENRFDFFITGSVDDRLQRIQTHDDYELSGKSPRAALEKMDKQRSTYYNYYTGKVWGKSDHYDLCINAGRLGVENSIEVILAYVNALKK</sequence>
<dbReference type="EMBL" id="NFKK01000007">
    <property type="protein sequence ID" value="OUP52860.1"/>
    <property type="molecule type" value="Genomic_DNA"/>
</dbReference>
<organism evidence="1 2">
    <name type="scientific">Butyricicoccus pullicaecorum</name>
    <dbReference type="NCBI Taxonomy" id="501571"/>
    <lineage>
        <taxon>Bacteria</taxon>
        <taxon>Bacillati</taxon>
        <taxon>Bacillota</taxon>
        <taxon>Clostridia</taxon>
        <taxon>Eubacteriales</taxon>
        <taxon>Butyricicoccaceae</taxon>
        <taxon>Butyricicoccus</taxon>
    </lineage>
</organism>
<gene>
    <name evidence="1" type="ORF">B5F17_07700</name>
</gene>
<dbReference type="AlphaFoldDB" id="A0A1Y4LAD4"/>
<name>A0A1Y4LAD4_9FIRM</name>
<dbReference type="Proteomes" id="UP000195897">
    <property type="component" value="Unassembled WGS sequence"/>
</dbReference>